<accession>A0A1H0UYJ4</accession>
<dbReference type="EMBL" id="FNJQ01000040">
    <property type="protein sequence ID" value="SDP70916.1"/>
    <property type="molecule type" value="Genomic_DNA"/>
</dbReference>
<evidence type="ECO:0000256" key="4">
    <source>
        <dbReference type="ARBA" id="ARBA00022475"/>
    </source>
</evidence>
<evidence type="ECO:0000313" key="14">
    <source>
        <dbReference type="Proteomes" id="UP000182412"/>
    </source>
</evidence>
<dbReference type="PANTHER" id="PTHR33446">
    <property type="entry name" value="PROTEIN TONB-RELATED"/>
    <property type="match status" value="1"/>
</dbReference>
<dbReference type="GO" id="GO:0015031">
    <property type="term" value="P:protein transport"/>
    <property type="evidence" value="ECO:0007669"/>
    <property type="project" value="UniProtKB-KW"/>
</dbReference>
<dbReference type="GO" id="GO:0055085">
    <property type="term" value="P:transmembrane transport"/>
    <property type="evidence" value="ECO:0007669"/>
    <property type="project" value="InterPro"/>
</dbReference>
<evidence type="ECO:0000313" key="13">
    <source>
        <dbReference type="EMBL" id="SDP70916.1"/>
    </source>
</evidence>
<dbReference type="AlphaFoldDB" id="A0A1H0UYJ4"/>
<evidence type="ECO:0000256" key="7">
    <source>
        <dbReference type="ARBA" id="ARBA00022927"/>
    </source>
</evidence>
<evidence type="ECO:0000256" key="11">
    <source>
        <dbReference type="SAM" id="Phobius"/>
    </source>
</evidence>
<protein>
    <submittedName>
        <fullName evidence="13">TonB protein C-terminal</fullName>
    </submittedName>
</protein>
<keyword evidence="6 11" id="KW-0812">Transmembrane</keyword>
<evidence type="ECO:0000256" key="2">
    <source>
        <dbReference type="ARBA" id="ARBA00006555"/>
    </source>
</evidence>
<evidence type="ECO:0000256" key="5">
    <source>
        <dbReference type="ARBA" id="ARBA00022519"/>
    </source>
</evidence>
<feature type="region of interest" description="Disordered" evidence="10">
    <location>
        <begin position="72"/>
        <end position="200"/>
    </location>
</feature>
<keyword evidence="7" id="KW-0653">Protein transport</keyword>
<feature type="compositionally biased region" description="Polar residues" evidence="10">
    <location>
        <begin position="134"/>
        <end position="148"/>
    </location>
</feature>
<evidence type="ECO:0000256" key="6">
    <source>
        <dbReference type="ARBA" id="ARBA00022692"/>
    </source>
</evidence>
<evidence type="ECO:0000256" key="10">
    <source>
        <dbReference type="SAM" id="MobiDB-lite"/>
    </source>
</evidence>
<comment type="similarity">
    <text evidence="2">Belongs to the TonB family.</text>
</comment>
<feature type="compositionally biased region" description="Gly residues" evidence="10">
    <location>
        <begin position="156"/>
        <end position="175"/>
    </location>
</feature>
<evidence type="ECO:0000256" key="9">
    <source>
        <dbReference type="ARBA" id="ARBA00023136"/>
    </source>
</evidence>
<dbReference type="Pfam" id="PF03544">
    <property type="entry name" value="TonB_C"/>
    <property type="match status" value="1"/>
</dbReference>
<evidence type="ECO:0000259" key="12">
    <source>
        <dbReference type="PROSITE" id="PS52015"/>
    </source>
</evidence>
<dbReference type="SUPFAM" id="SSF74653">
    <property type="entry name" value="TolA/TonB C-terminal domain"/>
    <property type="match status" value="1"/>
</dbReference>
<dbReference type="PANTHER" id="PTHR33446:SF2">
    <property type="entry name" value="PROTEIN TONB"/>
    <property type="match status" value="1"/>
</dbReference>
<comment type="subcellular location">
    <subcellularLocation>
        <location evidence="1">Cell inner membrane</location>
        <topology evidence="1">Single-pass membrane protein</topology>
        <orientation evidence="1">Periplasmic side</orientation>
    </subcellularLocation>
</comment>
<dbReference type="InterPro" id="IPR006260">
    <property type="entry name" value="TonB/TolA_C"/>
</dbReference>
<keyword evidence="8 11" id="KW-1133">Transmembrane helix</keyword>
<gene>
    <name evidence="13" type="ORF">SAMN05216366_14023</name>
</gene>
<feature type="transmembrane region" description="Helical" evidence="11">
    <location>
        <begin position="26"/>
        <end position="50"/>
    </location>
</feature>
<sequence length="276" mass="28834">MVRELPALAWLPRQVLLMMNENKDKLYAWGISAAVHIFLFVVVALTGLFAQVSAEPEKVLDVALYDVEQAEAGGASAGDTSDAGAEATVEEVSYSASTAAPEISENYTRQPETQQMYKESKQRDNAEKGENAAVRTTTGGNGQGSSATGEGVVNSGNGGEKGNGQGGEGGSGQGSGAKDSAAAQRPKTPPRLLAGANPAYPEDLRRQGIEGAVRVRVVVGKDGSVETANVAASSGYPSMDDAAVAAAYRYRFSPALNVYEEPVRCAVSQTVQFRLQ</sequence>
<feature type="compositionally biased region" description="Low complexity" evidence="10">
    <location>
        <begin position="72"/>
        <end position="87"/>
    </location>
</feature>
<organism evidence="13 14">
    <name type="scientific">Selenomonas ruminantium</name>
    <dbReference type="NCBI Taxonomy" id="971"/>
    <lineage>
        <taxon>Bacteria</taxon>
        <taxon>Bacillati</taxon>
        <taxon>Bacillota</taxon>
        <taxon>Negativicutes</taxon>
        <taxon>Selenomonadales</taxon>
        <taxon>Selenomonadaceae</taxon>
        <taxon>Selenomonas</taxon>
    </lineage>
</organism>
<name>A0A1H0UYJ4_SELRU</name>
<keyword evidence="5" id="KW-0997">Cell inner membrane</keyword>
<evidence type="ECO:0000256" key="3">
    <source>
        <dbReference type="ARBA" id="ARBA00022448"/>
    </source>
</evidence>
<feature type="compositionally biased region" description="Polar residues" evidence="10">
    <location>
        <begin position="105"/>
        <end position="117"/>
    </location>
</feature>
<keyword evidence="9 11" id="KW-0472">Membrane</keyword>
<proteinExistence type="inferred from homology"/>
<dbReference type="Gene3D" id="3.30.1150.10">
    <property type="match status" value="1"/>
</dbReference>
<dbReference type="NCBIfam" id="TIGR01352">
    <property type="entry name" value="tonB_Cterm"/>
    <property type="match status" value="1"/>
</dbReference>
<evidence type="ECO:0000256" key="8">
    <source>
        <dbReference type="ARBA" id="ARBA00022989"/>
    </source>
</evidence>
<dbReference type="InterPro" id="IPR051045">
    <property type="entry name" value="TonB-dependent_transducer"/>
</dbReference>
<keyword evidence="4" id="KW-1003">Cell membrane</keyword>
<evidence type="ECO:0000256" key="1">
    <source>
        <dbReference type="ARBA" id="ARBA00004383"/>
    </source>
</evidence>
<dbReference type="Proteomes" id="UP000182412">
    <property type="component" value="Unassembled WGS sequence"/>
</dbReference>
<keyword evidence="3" id="KW-0813">Transport</keyword>
<reference evidence="13 14" key="1">
    <citation type="submission" date="2016-10" db="EMBL/GenBank/DDBJ databases">
        <authorList>
            <person name="de Groot N.N."/>
        </authorList>
    </citation>
    <scope>NUCLEOTIDE SEQUENCE [LARGE SCALE GENOMIC DNA]</scope>
    <source>
        <strain evidence="13 14">S137</strain>
    </source>
</reference>
<feature type="compositionally biased region" description="Basic and acidic residues" evidence="10">
    <location>
        <begin position="118"/>
        <end position="130"/>
    </location>
</feature>
<dbReference type="GO" id="GO:0098797">
    <property type="term" value="C:plasma membrane protein complex"/>
    <property type="evidence" value="ECO:0007669"/>
    <property type="project" value="TreeGrafter"/>
</dbReference>
<dbReference type="GO" id="GO:0031992">
    <property type="term" value="F:energy transducer activity"/>
    <property type="evidence" value="ECO:0007669"/>
    <property type="project" value="TreeGrafter"/>
</dbReference>
<feature type="domain" description="TonB C-terminal" evidence="12">
    <location>
        <begin position="185"/>
        <end position="276"/>
    </location>
</feature>
<dbReference type="PROSITE" id="PS52015">
    <property type="entry name" value="TONB_CTD"/>
    <property type="match status" value="1"/>
</dbReference>
<dbReference type="InterPro" id="IPR037682">
    <property type="entry name" value="TonB_C"/>
</dbReference>